<feature type="binding site" evidence="6">
    <location>
        <position position="311"/>
    </location>
    <ligand>
        <name>D-dopa</name>
        <dbReference type="ChEBI" id="CHEBI:149689"/>
    </ligand>
</feature>
<dbReference type="PIRSF" id="PIRSF000189">
    <property type="entry name" value="D-aa_oxidase"/>
    <property type="match status" value="1"/>
</dbReference>
<dbReference type="GO" id="GO:0005737">
    <property type="term" value="C:cytoplasm"/>
    <property type="evidence" value="ECO:0007669"/>
    <property type="project" value="TreeGrafter"/>
</dbReference>
<dbReference type="Pfam" id="PF01266">
    <property type="entry name" value="DAO"/>
    <property type="match status" value="1"/>
</dbReference>
<feature type="binding site" evidence="6">
    <location>
        <begin position="43"/>
        <end position="44"/>
    </location>
    <ligand>
        <name>FAD</name>
        <dbReference type="ChEBI" id="CHEBI:57692"/>
    </ligand>
</feature>
<dbReference type="PANTHER" id="PTHR11530">
    <property type="entry name" value="D-AMINO ACID OXIDASE"/>
    <property type="match status" value="1"/>
</dbReference>
<keyword evidence="4 6" id="KW-0274">FAD</keyword>
<comment type="similarity">
    <text evidence="2">Belongs to the DAMOX/DASOX family.</text>
</comment>
<feature type="binding site" evidence="6">
    <location>
        <position position="202"/>
    </location>
    <ligand>
        <name>FAD</name>
        <dbReference type="ChEBI" id="CHEBI:57692"/>
    </ligand>
</feature>
<protein>
    <submittedName>
        <fullName evidence="8">FAD dependent oxidoreductase</fullName>
    </submittedName>
</protein>
<accession>A0A6A5XQI0</accession>
<evidence type="ECO:0000256" key="3">
    <source>
        <dbReference type="ARBA" id="ARBA00022630"/>
    </source>
</evidence>
<reference evidence="8" key="1">
    <citation type="journal article" date="2020" name="Stud. Mycol.">
        <title>101 Dothideomycetes genomes: a test case for predicting lifestyles and emergence of pathogens.</title>
        <authorList>
            <person name="Haridas S."/>
            <person name="Albert R."/>
            <person name="Binder M."/>
            <person name="Bloem J."/>
            <person name="Labutti K."/>
            <person name="Salamov A."/>
            <person name="Andreopoulos B."/>
            <person name="Baker S."/>
            <person name="Barry K."/>
            <person name="Bills G."/>
            <person name="Bluhm B."/>
            <person name="Cannon C."/>
            <person name="Castanera R."/>
            <person name="Culley D."/>
            <person name="Daum C."/>
            <person name="Ezra D."/>
            <person name="Gonzalez J."/>
            <person name="Henrissat B."/>
            <person name="Kuo A."/>
            <person name="Liang C."/>
            <person name="Lipzen A."/>
            <person name="Lutzoni F."/>
            <person name="Magnuson J."/>
            <person name="Mondo S."/>
            <person name="Nolan M."/>
            <person name="Ohm R."/>
            <person name="Pangilinan J."/>
            <person name="Park H.-J."/>
            <person name="Ramirez L."/>
            <person name="Alfaro M."/>
            <person name="Sun H."/>
            <person name="Tritt A."/>
            <person name="Yoshinaga Y."/>
            <person name="Zwiers L.-H."/>
            <person name="Turgeon B."/>
            <person name="Goodwin S."/>
            <person name="Spatafora J."/>
            <person name="Crous P."/>
            <person name="Grigoriev I."/>
        </authorList>
    </citation>
    <scope>NUCLEOTIDE SEQUENCE</scope>
    <source>
        <strain evidence="8">CBS 175.79</strain>
    </source>
</reference>
<evidence type="ECO:0000256" key="2">
    <source>
        <dbReference type="ARBA" id="ARBA00006730"/>
    </source>
</evidence>
<dbReference type="Gene3D" id="3.40.50.720">
    <property type="entry name" value="NAD(P)-binding Rossmann-like Domain"/>
    <property type="match status" value="1"/>
</dbReference>
<evidence type="ECO:0000256" key="4">
    <source>
        <dbReference type="ARBA" id="ARBA00022827"/>
    </source>
</evidence>
<dbReference type="EMBL" id="ML978069">
    <property type="protein sequence ID" value="KAF2015422.1"/>
    <property type="molecule type" value="Genomic_DNA"/>
</dbReference>
<evidence type="ECO:0000313" key="9">
    <source>
        <dbReference type="Proteomes" id="UP000799778"/>
    </source>
</evidence>
<dbReference type="Gene3D" id="3.30.9.10">
    <property type="entry name" value="D-Amino Acid Oxidase, subunit A, domain 2"/>
    <property type="match status" value="1"/>
</dbReference>
<evidence type="ECO:0000259" key="7">
    <source>
        <dbReference type="Pfam" id="PF01266"/>
    </source>
</evidence>
<gene>
    <name evidence="8" type="ORF">BU24DRAFT_491667</name>
</gene>
<dbReference type="GeneID" id="54291218"/>
<organism evidence="8 9">
    <name type="scientific">Aaosphaeria arxii CBS 175.79</name>
    <dbReference type="NCBI Taxonomy" id="1450172"/>
    <lineage>
        <taxon>Eukaryota</taxon>
        <taxon>Fungi</taxon>
        <taxon>Dikarya</taxon>
        <taxon>Ascomycota</taxon>
        <taxon>Pezizomycotina</taxon>
        <taxon>Dothideomycetes</taxon>
        <taxon>Pleosporomycetidae</taxon>
        <taxon>Pleosporales</taxon>
        <taxon>Pleosporales incertae sedis</taxon>
        <taxon>Aaosphaeria</taxon>
    </lineage>
</organism>
<evidence type="ECO:0000256" key="5">
    <source>
        <dbReference type="ARBA" id="ARBA00023002"/>
    </source>
</evidence>
<feature type="binding site" evidence="6">
    <location>
        <position position="252"/>
    </location>
    <ligand>
        <name>D-dopa</name>
        <dbReference type="ChEBI" id="CHEBI:149689"/>
    </ligand>
</feature>
<dbReference type="SUPFAM" id="SSF54373">
    <property type="entry name" value="FAD-linked reductases, C-terminal domain"/>
    <property type="match status" value="1"/>
</dbReference>
<dbReference type="AlphaFoldDB" id="A0A6A5XQI0"/>
<feature type="domain" description="FAD dependent oxidoreductase" evidence="7">
    <location>
        <begin position="4"/>
        <end position="355"/>
    </location>
</feature>
<keyword evidence="5" id="KW-0560">Oxidoreductase</keyword>
<dbReference type="GO" id="GO:0071949">
    <property type="term" value="F:FAD binding"/>
    <property type="evidence" value="ECO:0007669"/>
    <property type="project" value="InterPro"/>
</dbReference>
<dbReference type="PANTHER" id="PTHR11530:SF11">
    <property type="entry name" value="D-ASPARTATE OXIDASE"/>
    <property type="match status" value="1"/>
</dbReference>
<dbReference type="SUPFAM" id="SSF51971">
    <property type="entry name" value="Nucleotide-binding domain"/>
    <property type="match status" value="1"/>
</dbReference>
<evidence type="ECO:0000256" key="6">
    <source>
        <dbReference type="PIRSR" id="PIRSR000189-1"/>
    </source>
</evidence>
<proteinExistence type="inferred from homology"/>
<name>A0A6A5XQI0_9PLEO</name>
<evidence type="ECO:0000313" key="8">
    <source>
        <dbReference type="EMBL" id="KAF2015422.1"/>
    </source>
</evidence>
<keyword evidence="3" id="KW-0285">Flavoprotein</keyword>
<dbReference type="OrthoDB" id="2015447at2759"/>
<dbReference type="GO" id="GO:0019478">
    <property type="term" value="P:D-amino acid catabolic process"/>
    <property type="evidence" value="ECO:0007669"/>
    <property type="project" value="TreeGrafter"/>
</dbReference>
<comment type="cofactor">
    <cofactor evidence="1 6">
        <name>FAD</name>
        <dbReference type="ChEBI" id="CHEBI:57692"/>
    </cofactor>
</comment>
<dbReference type="InterPro" id="IPR006076">
    <property type="entry name" value="FAD-dep_OxRdtase"/>
</dbReference>
<dbReference type="InterPro" id="IPR023209">
    <property type="entry name" value="DAO"/>
</dbReference>
<evidence type="ECO:0000256" key="1">
    <source>
        <dbReference type="ARBA" id="ARBA00001974"/>
    </source>
</evidence>
<sequence>MTSILIIGAGVIGLQTAVTLLEAGYVVTILAEHSPGDESIKYTSPWAGAIWRTHSAPHQVELCQWDMESYRTWRQIIRDEPGRAKDMGIEGRPIYVYSAATMFDTASPTLWFSSQVQNFSLVPAADLTPNCKSGYSYDSIVINPPVYLNYLASRARELGAQFVRARLPVDQGFTHAVKSAFAAVDRSEEEPRRDFAAVVNCTGLGAKELCQDESMYPIRGQTLLVRLTSTKEVVRKRIILQEDPAAAPAVTYCFPRPGTDMFLLGGTKKADDSSPEPDGETTKGIIARCRNVWPELRDAEIEVVSQQVGLRPGRKEGPRVEIEDVEIEHGRKVRVVHQYGHSGAGYQLSIGSAKKVLGLVRGILEA</sequence>
<feature type="binding site" evidence="6">
    <location>
        <position position="343"/>
    </location>
    <ligand>
        <name>D-dopa</name>
        <dbReference type="ChEBI" id="CHEBI:149689"/>
    </ligand>
</feature>
<dbReference type="GO" id="GO:0003884">
    <property type="term" value="F:D-amino-acid oxidase activity"/>
    <property type="evidence" value="ECO:0007669"/>
    <property type="project" value="InterPro"/>
</dbReference>
<dbReference type="Proteomes" id="UP000799778">
    <property type="component" value="Unassembled WGS sequence"/>
</dbReference>
<keyword evidence="9" id="KW-1185">Reference proteome</keyword>
<dbReference type="RefSeq" id="XP_033383761.1">
    <property type="nucleotide sequence ID" value="XM_033533821.1"/>
</dbReference>